<dbReference type="InterPro" id="IPR013342">
    <property type="entry name" value="Mandelate_racemase_C"/>
</dbReference>
<organism evidence="3 4">
    <name type="scientific">Mesorhizobium erdmanii</name>
    <dbReference type="NCBI Taxonomy" id="1777866"/>
    <lineage>
        <taxon>Bacteria</taxon>
        <taxon>Pseudomonadati</taxon>
        <taxon>Pseudomonadota</taxon>
        <taxon>Alphaproteobacteria</taxon>
        <taxon>Hyphomicrobiales</taxon>
        <taxon>Phyllobacteriaceae</taxon>
        <taxon>Mesorhizobium</taxon>
    </lineage>
</organism>
<dbReference type="InterPro" id="IPR029065">
    <property type="entry name" value="Enolase_C-like"/>
</dbReference>
<dbReference type="SUPFAM" id="SSF51604">
    <property type="entry name" value="Enolase C-terminal domain-like"/>
    <property type="match status" value="1"/>
</dbReference>
<reference evidence="3 4" key="1">
    <citation type="submission" date="2018-10" db="EMBL/GenBank/DDBJ databases">
        <authorList>
            <person name="Perry B.J."/>
            <person name="Sullivan J.T."/>
            <person name="Murphy R.J.T."/>
            <person name="Ramsay J.P."/>
            <person name="Ronson C.W."/>
        </authorList>
    </citation>
    <scope>NUCLEOTIDE SEQUENCE [LARGE SCALE GENOMIC DNA]</scope>
    <source>
        <strain evidence="3 4">NZP2014</strain>
    </source>
</reference>
<evidence type="ECO:0000313" key="4">
    <source>
        <dbReference type="Proteomes" id="UP000503339"/>
    </source>
</evidence>
<dbReference type="Proteomes" id="UP000503339">
    <property type="component" value="Chromosome"/>
</dbReference>
<dbReference type="Gene3D" id="3.20.20.120">
    <property type="entry name" value="Enolase-like C-terminal domain"/>
    <property type="match status" value="1"/>
</dbReference>
<dbReference type="Pfam" id="PF13378">
    <property type="entry name" value="MR_MLE_C"/>
    <property type="match status" value="1"/>
</dbReference>
<dbReference type="InterPro" id="IPR034593">
    <property type="entry name" value="DgoD-like"/>
</dbReference>
<dbReference type="SFLD" id="SFLDS00001">
    <property type="entry name" value="Enolase"/>
    <property type="match status" value="1"/>
</dbReference>
<dbReference type="InterPro" id="IPR013341">
    <property type="entry name" value="Mandelate_racemase_N_dom"/>
</dbReference>
<dbReference type="InterPro" id="IPR029017">
    <property type="entry name" value="Enolase-like_N"/>
</dbReference>
<dbReference type="SFLD" id="SFLDG00179">
    <property type="entry name" value="mandelate_racemase"/>
    <property type="match status" value="1"/>
</dbReference>
<proteinExistence type="predicted"/>
<dbReference type="InterPro" id="IPR036849">
    <property type="entry name" value="Enolase-like_C_sf"/>
</dbReference>
<dbReference type="PANTHER" id="PTHR48080:SF2">
    <property type="entry name" value="D-GALACTONATE DEHYDRATASE"/>
    <property type="match status" value="1"/>
</dbReference>
<dbReference type="RefSeq" id="WP_064987787.1">
    <property type="nucleotide sequence ID" value="NZ_CP033361.1"/>
</dbReference>
<dbReference type="AlphaFoldDB" id="A0A6M7UNB8"/>
<name>A0A6M7UNB8_9HYPH</name>
<protein>
    <submittedName>
        <fullName evidence="3">Mandelate racemase/muconate lactonizing enzyme family protein</fullName>
    </submittedName>
</protein>
<feature type="domain" description="Mandelate racemase/muconate lactonizing enzyme C-terminal" evidence="2">
    <location>
        <begin position="145"/>
        <end position="299"/>
    </location>
</feature>
<dbReference type="SUPFAM" id="SSF54826">
    <property type="entry name" value="Enolase N-terminal domain-like"/>
    <property type="match status" value="1"/>
</dbReference>
<dbReference type="KEGG" id="merd:EB233_27355"/>
<accession>A0A6M7UNB8</accession>
<evidence type="ECO:0000259" key="2">
    <source>
        <dbReference type="SMART" id="SM00922"/>
    </source>
</evidence>
<dbReference type="SMART" id="SM00922">
    <property type="entry name" value="MR_MLE"/>
    <property type="match status" value="1"/>
</dbReference>
<gene>
    <name evidence="3" type="ORF">EB233_27355</name>
</gene>
<keyword evidence="1" id="KW-0456">Lyase</keyword>
<evidence type="ECO:0000256" key="1">
    <source>
        <dbReference type="ARBA" id="ARBA00023239"/>
    </source>
</evidence>
<dbReference type="Gene3D" id="3.30.390.10">
    <property type="entry name" value="Enolase-like, N-terminal domain"/>
    <property type="match status" value="1"/>
</dbReference>
<dbReference type="EMBL" id="CP033361">
    <property type="protein sequence ID" value="QKC78761.1"/>
    <property type="molecule type" value="Genomic_DNA"/>
</dbReference>
<dbReference type="PANTHER" id="PTHR48080">
    <property type="entry name" value="D-GALACTONATE DEHYDRATASE-RELATED"/>
    <property type="match status" value="1"/>
</dbReference>
<evidence type="ECO:0000313" key="3">
    <source>
        <dbReference type="EMBL" id="QKC78761.1"/>
    </source>
</evidence>
<keyword evidence="4" id="KW-1185">Reference proteome</keyword>
<dbReference type="GO" id="GO:0016829">
    <property type="term" value="F:lyase activity"/>
    <property type="evidence" value="ECO:0007669"/>
    <property type="project" value="UniProtKB-KW"/>
</dbReference>
<sequence length="452" mass="49879">MPKMGGAGEALNRVNTNSKPSDLRITDMRVAEIVGAPFTSALLKIYTNQGIVGLGEVRDGASATYALMLKSRLLGESPCDIDRLFRRIKQFGGHGRQGGGVSAVEIALWDLAGKAYGVPIYQMLGGRFRDHVRVYCDTDAEKPSGTETGKRLKQRMDRGFTFLKMDLGLMQIAHVPGAVTAPAGVLEGLYGNPRGRGGALDERKARNRAYDAQNVRHPFTGLHFTEKGIDLLEQYIHEVREVIGYEIPLAIDHVGHISLQDGIRLSRHIEKYVPAWLEDVIPWQYTEQYRQLQQATTVPICTGEDIYLKEAFEPLLKSGGLSVIHPDLLTSGGILETKKIGDMAQDHGVAMAIHMAESPIAAMAAAHVAMATENFMALEYHSADVDWWDDIVTGLPKPLVKDGFITVPDKPGLGIDDVVDEVISQHLQPGVTGIWQSTEHWDNEYSWDRTWS</sequence>
<dbReference type="Pfam" id="PF02746">
    <property type="entry name" value="MR_MLE_N"/>
    <property type="match status" value="1"/>
</dbReference>
<dbReference type="CDD" id="cd03316">
    <property type="entry name" value="MR_like"/>
    <property type="match status" value="1"/>
</dbReference>